<dbReference type="SUPFAM" id="SSF51246">
    <property type="entry name" value="Rudiment single hybrid motif"/>
    <property type="match status" value="1"/>
</dbReference>
<feature type="binding site" evidence="5">
    <location>
        <position position="94"/>
    </location>
    <ligand>
        <name>ATP</name>
        <dbReference type="ChEBI" id="CHEBI:30616"/>
    </ligand>
</feature>
<comment type="similarity">
    <text evidence="5 6">Belongs to the PurK/PurT family.</text>
</comment>
<dbReference type="Gene3D" id="3.30.470.20">
    <property type="entry name" value="ATP-grasp fold, B domain"/>
    <property type="match status" value="1"/>
</dbReference>
<protein>
    <recommendedName>
        <fullName evidence="5 6">N5-carboxyaminoimidazole ribonucleotide synthase</fullName>
        <shortName evidence="5 6">N5-CAIR synthase</shortName>
        <ecNumber evidence="5 6">6.3.4.18</ecNumber>
    </recommendedName>
    <alternativeName>
        <fullName evidence="5 6">5-(carboxyamino)imidazole ribonucleotide synthetase</fullName>
    </alternativeName>
</protein>
<dbReference type="UniPathway" id="UPA00074">
    <property type="reaction ID" value="UER00942"/>
</dbReference>
<comment type="catalytic activity">
    <reaction evidence="5 6">
        <text>5-amino-1-(5-phospho-beta-D-ribosyl)imidazole + hydrogencarbonate + ATP = 5-carboxyamino-1-(5-phospho-D-ribosyl)imidazole + ADP + phosphate + 2 H(+)</text>
        <dbReference type="Rhea" id="RHEA:19317"/>
        <dbReference type="ChEBI" id="CHEBI:15378"/>
        <dbReference type="ChEBI" id="CHEBI:17544"/>
        <dbReference type="ChEBI" id="CHEBI:30616"/>
        <dbReference type="ChEBI" id="CHEBI:43474"/>
        <dbReference type="ChEBI" id="CHEBI:58730"/>
        <dbReference type="ChEBI" id="CHEBI:137981"/>
        <dbReference type="ChEBI" id="CHEBI:456216"/>
        <dbReference type="EC" id="6.3.4.18"/>
    </reaction>
</comment>
<dbReference type="SUPFAM" id="SSF52440">
    <property type="entry name" value="PreATP-grasp domain"/>
    <property type="match status" value="1"/>
</dbReference>
<evidence type="ECO:0000256" key="4">
    <source>
        <dbReference type="ARBA" id="ARBA00022840"/>
    </source>
</evidence>
<feature type="binding site" evidence="5">
    <location>
        <position position="134"/>
    </location>
    <ligand>
        <name>ATP</name>
        <dbReference type="ChEBI" id="CHEBI:30616"/>
    </ligand>
</feature>
<dbReference type="FunFam" id="3.30.470.20:FF:000029">
    <property type="entry name" value="N5-carboxyaminoimidazole ribonucleotide synthase"/>
    <property type="match status" value="1"/>
</dbReference>
<dbReference type="InterPro" id="IPR011054">
    <property type="entry name" value="Rudment_hybrid_motif"/>
</dbReference>
<keyword evidence="8" id="KW-0456">Lyase</keyword>
<dbReference type="InterPro" id="IPR003135">
    <property type="entry name" value="ATP-grasp_carboxylate-amine"/>
</dbReference>
<dbReference type="Gene3D" id="3.40.50.20">
    <property type="match status" value="1"/>
</dbReference>
<keyword evidence="1 5" id="KW-0436">Ligase</keyword>
<dbReference type="PANTHER" id="PTHR11609">
    <property type="entry name" value="PURINE BIOSYNTHESIS PROTEIN 6/7, PUR6/7"/>
    <property type="match status" value="1"/>
</dbReference>
<evidence type="ECO:0000256" key="3">
    <source>
        <dbReference type="ARBA" id="ARBA00022755"/>
    </source>
</evidence>
<dbReference type="NCBIfam" id="NF004679">
    <property type="entry name" value="PRK06019.1-5"/>
    <property type="match status" value="1"/>
</dbReference>
<feature type="binding site" evidence="5">
    <location>
        <begin position="139"/>
        <end position="145"/>
    </location>
    <ligand>
        <name>ATP</name>
        <dbReference type="ChEBI" id="CHEBI:30616"/>
    </ligand>
</feature>
<keyword evidence="3 5" id="KW-0658">Purine biosynthesis</keyword>
<evidence type="ECO:0000256" key="5">
    <source>
        <dbReference type="HAMAP-Rule" id="MF_01928"/>
    </source>
</evidence>
<gene>
    <name evidence="5 6" type="primary">purK</name>
    <name evidence="8" type="ORF">ND2E_1959</name>
</gene>
<dbReference type="EC" id="6.3.4.18" evidence="5 6"/>
<evidence type="ECO:0000256" key="2">
    <source>
        <dbReference type="ARBA" id="ARBA00022741"/>
    </source>
</evidence>
<dbReference type="GO" id="GO:0005524">
    <property type="term" value="F:ATP binding"/>
    <property type="evidence" value="ECO:0007669"/>
    <property type="project" value="UniProtKB-UniRule"/>
</dbReference>
<evidence type="ECO:0000259" key="7">
    <source>
        <dbReference type="PROSITE" id="PS50975"/>
    </source>
</evidence>
<accession>A0A099KX53</accession>
<feature type="binding site" evidence="5">
    <location>
        <position position="187"/>
    </location>
    <ligand>
        <name>ATP</name>
        <dbReference type="ChEBI" id="CHEBI:30616"/>
    </ligand>
</feature>
<dbReference type="Pfam" id="PF22660">
    <property type="entry name" value="RS_preATP-grasp-like"/>
    <property type="match status" value="1"/>
</dbReference>
<comment type="function">
    <text evidence="6">Catalyzes the ATP-dependent conversion of 5-aminoimidazole ribonucleotide (AIR) and HCO(3)- to N5-carboxyaminoimidazole ribonucleotide (N5-CAIR).</text>
</comment>
<comment type="pathway">
    <text evidence="5 6">Purine metabolism; IMP biosynthesis via de novo pathway; 5-amino-1-(5-phospho-D-ribosyl)imidazole-4-carboxylate from 5-amino-1-(5-phospho-D-ribosyl)imidazole (N5-CAIR route): step 1/2.</text>
</comment>
<feature type="binding site" evidence="5">
    <location>
        <position position="210"/>
    </location>
    <ligand>
        <name>ATP</name>
        <dbReference type="ChEBI" id="CHEBI:30616"/>
    </ligand>
</feature>
<evidence type="ECO:0000256" key="6">
    <source>
        <dbReference type="RuleBase" id="RU361200"/>
    </source>
</evidence>
<dbReference type="AlphaFoldDB" id="A0A099KX53"/>
<comment type="subunit">
    <text evidence="5 6">Homodimer.</text>
</comment>
<dbReference type="SUPFAM" id="SSF56059">
    <property type="entry name" value="Glutathione synthetase ATP-binding domain-like"/>
    <property type="match status" value="1"/>
</dbReference>
<dbReference type="Gene3D" id="3.30.1490.20">
    <property type="entry name" value="ATP-grasp fold, A domain"/>
    <property type="match status" value="1"/>
</dbReference>
<dbReference type="GO" id="GO:0046872">
    <property type="term" value="F:metal ion binding"/>
    <property type="evidence" value="ECO:0007669"/>
    <property type="project" value="InterPro"/>
</dbReference>
<dbReference type="GO" id="GO:0034028">
    <property type="term" value="F:5-(carboxyamino)imidazole ribonucleotide synthase activity"/>
    <property type="evidence" value="ECO:0007669"/>
    <property type="project" value="UniProtKB-UniRule"/>
</dbReference>
<organism evidence="8 9">
    <name type="scientific">Colwellia psychrerythraea</name>
    <name type="common">Vibrio psychroerythus</name>
    <dbReference type="NCBI Taxonomy" id="28229"/>
    <lineage>
        <taxon>Bacteria</taxon>
        <taxon>Pseudomonadati</taxon>
        <taxon>Pseudomonadota</taxon>
        <taxon>Gammaproteobacteria</taxon>
        <taxon>Alteromonadales</taxon>
        <taxon>Colwelliaceae</taxon>
        <taxon>Colwellia</taxon>
    </lineage>
</organism>
<dbReference type="PANTHER" id="PTHR11609:SF5">
    <property type="entry name" value="PHOSPHORIBOSYLAMINOIMIDAZOLE CARBOXYLASE"/>
    <property type="match status" value="1"/>
</dbReference>
<evidence type="ECO:0000313" key="8">
    <source>
        <dbReference type="EMBL" id="KGJ94770.1"/>
    </source>
</evidence>
<dbReference type="Pfam" id="PF02222">
    <property type="entry name" value="ATP-grasp"/>
    <property type="match status" value="1"/>
</dbReference>
<dbReference type="GO" id="GO:0006189">
    <property type="term" value="P:'de novo' IMP biosynthetic process"/>
    <property type="evidence" value="ECO:0007669"/>
    <property type="project" value="UniProtKB-UniRule"/>
</dbReference>
<evidence type="ECO:0000256" key="1">
    <source>
        <dbReference type="ARBA" id="ARBA00022598"/>
    </source>
</evidence>
<name>A0A099KX53_COLPS</name>
<proteinExistence type="inferred from homology"/>
<dbReference type="NCBIfam" id="TIGR01161">
    <property type="entry name" value="purK"/>
    <property type="match status" value="1"/>
</dbReference>
<dbReference type="OrthoDB" id="9804625at2"/>
<dbReference type="InterPro" id="IPR016185">
    <property type="entry name" value="PreATP-grasp_dom_sf"/>
</dbReference>
<comment type="function">
    <text evidence="5">Catalyzes the ATP-dependent conversion of 5-aminoimidazole ribonucleotide (AIR) and HCO(3)(-) to N5-carboxyaminoimidazole ribonucleotide (N5-CAIR).</text>
</comment>
<dbReference type="InterPro" id="IPR005875">
    <property type="entry name" value="PurK"/>
</dbReference>
<dbReference type="GO" id="GO:0005829">
    <property type="term" value="C:cytosol"/>
    <property type="evidence" value="ECO:0007669"/>
    <property type="project" value="TreeGrafter"/>
</dbReference>
<keyword evidence="4 5" id="KW-0067">ATP-binding</keyword>
<dbReference type="InterPro" id="IPR040686">
    <property type="entry name" value="PurK_C"/>
</dbReference>
<comment type="caution">
    <text evidence="8">The sequence shown here is derived from an EMBL/GenBank/DDBJ whole genome shotgun (WGS) entry which is preliminary data.</text>
</comment>
<feature type="binding site" evidence="5">
    <location>
        <begin position="179"/>
        <end position="182"/>
    </location>
    <ligand>
        <name>ATP</name>
        <dbReference type="ChEBI" id="CHEBI:30616"/>
    </ligand>
</feature>
<keyword evidence="2 5" id="KW-0547">Nucleotide-binding</keyword>
<dbReference type="Pfam" id="PF17769">
    <property type="entry name" value="PurK_C"/>
    <property type="match status" value="1"/>
</dbReference>
<dbReference type="Proteomes" id="UP000029843">
    <property type="component" value="Unassembled WGS sequence"/>
</dbReference>
<dbReference type="InterPro" id="IPR011761">
    <property type="entry name" value="ATP-grasp"/>
</dbReference>
<evidence type="ECO:0000313" key="9">
    <source>
        <dbReference type="Proteomes" id="UP000029843"/>
    </source>
</evidence>
<sequence length="385" mass="42237">MNKVLILGAGQLARMMELAGTPLNLDIKALDVSSNKVVQPLSPKNIHGDLKAGIKSADVITAEFEHVAHDILAECEQSGKLHPTSNAIKIGGDRRLEKALLESCDAANAKHYFVNSRADFDKAIKHLSLPIIFKSALEGYDGKGQWRLKSASDAETIWQDMDNFISAAKTTVKQGIVAEQMIPFDREVSLVGVRRVNGDVSVYPLTENHHTNGILSVSVAAPVDEQLQQQAGTVFKALSDKLDYVGVMAIEFFQIGEQLLVNEIAPRVHNSGHWTQQGADTCQFENHLRAICDLPLGSTALVRPTAMVNIIGEDTVPNEVLAIPSVTIHWYNKGKRVGRKMGHINISGDSELQLAQRLQCLADILCREAFPDLSDFAKSYIEKQK</sequence>
<feature type="domain" description="ATP-grasp" evidence="7">
    <location>
        <begin position="98"/>
        <end position="292"/>
    </location>
</feature>
<feature type="binding site" evidence="5">
    <location>
        <begin position="262"/>
        <end position="263"/>
    </location>
    <ligand>
        <name>ATP</name>
        <dbReference type="ChEBI" id="CHEBI:30616"/>
    </ligand>
</feature>
<dbReference type="InterPro" id="IPR054350">
    <property type="entry name" value="PurT/PurK_preATP-grasp"/>
</dbReference>
<dbReference type="RefSeq" id="WP_033092674.1">
    <property type="nucleotide sequence ID" value="NZ_JQED01000005.1"/>
</dbReference>
<dbReference type="PROSITE" id="PS50975">
    <property type="entry name" value="ATP_GRASP"/>
    <property type="match status" value="1"/>
</dbReference>
<reference evidence="8 9" key="1">
    <citation type="submission" date="2014-08" db="EMBL/GenBank/DDBJ databases">
        <title>Genomic and Phenotypic Diversity of Colwellia psychrerythraea strains from Disparate Marine Basins.</title>
        <authorList>
            <person name="Techtmann S.M."/>
            <person name="Stelling S.C."/>
            <person name="Utturkar S.M."/>
            <person name="Alshibli N."/>
            <person name="Harris A."/>
            <person name="Brown S.D."/>
            <person name="Hazen T.C."/>
        </authorList>
    </citation>
    <scope>NUCLEOTIDE SEQUENCE [LARGE SCALE GENOMIC DNA]</scope>
    <source>
        <strain evidence="8 9">ND2E</strain>
    </source>
</reference>
<dbReference type="EMBL" id="JQED01000005">
    <property type="protein sequence ID" value="KGJ94770.1"/>
    <property type="molecule type" value="Genomic_DNA"/>
</dbReference>
<dbReference type="PATRIC" id="fig|28229.4.peg.979"/>
<dbReference type="HAMAP" id="MF_01928">
    <property type="entry name" value="PurK"/>
    <property type="match status" value="1"/>
</dbReference>
<dbReference type="GO" id="GO:0004638">
    <property type="term" value="F:phosphoribosylaminoimidazole carboxylase activity"/>
    <property type="evidence" value="ECO:0007669"/>
    <property type="project" value="InterPro"/>
</dbReference>
<dbReference type="InterPro" id="IPR013815">
    <property type="entry name" value="ATP_grasp_subdomain_1"/>
</dbReference>